<evidence type="ECO:0000256" key="1">
    <source>
        <dbReference type="ARBA" id="ARBA00025793"/>
    </source>
</evidence>
<proteinExistence type="inferred from homology"/>
<gene>
    <name evidence="3" type="ORF">AAHA92_26699</name>
</gene>
<dbReference type="AlphaFoldDB" id="A0ABD1G1E4"/>
<sequence>MSTLKESFAVLEAASSELRQSRLFFKLLEAVLKTGNRMNNGTFRGGNNPMRRHKRAQECIKSDDSDEHMRSLGVQVVSGLSNELENVRRAALLDTDTLTGTVAKLGHALDEAGNILRSEMKNIPPENGFHQTLRSFIQNAEVDVTWSREEEKRIMALVKSTADYFHGKSGKDEALRLFIIVRDFLIILDKVCKEVPLKPSRAPRNGDAMAIAPVPRQRLFPAIADRQVDTWSSDDNEP</sequence>
<dbReference type="InterPro" id="IPR027643">
    <property type="entry name" value="Formin-like_plant"/>
</dbReference>
<accession>A0ABD1G1E4</accession>
<dbReference type="InterPro" id="IPR042201">
    <property type="entry name" value="FH2_Formin_sf"/>
</dbReference>
<evidence type="ECO:0000313" key="3">
    <source>
        <dbReference type="EMBL" id="KAL1537897.1"/>
    </source>
</evidence>
<keyword evidence="4" id="KW-1185">Reference proteome</keyword>
<name>A0ABD1G1E4_SALDI</name>
<dbReference type="Proteomes" id="UP001567538">
    <property type="component" value="Unassembled WGS sequence"/>
</dbReference>
<comment type="similarity">
    <text evidence="1">Belongs to the formin-like family. Class-I subfamily.</text>
</comment>
<dbReference type="Gene3D" id="1.20.58.2220">
    <property type="entry name" value="Formin, FH2 domain"/>
    <property type="match status" value="2"/>
</dbReference>
<feature type="domain" description="FH2" evidence="2">
    <location>
        <begin position="1"/>
        <end position="214"/>
    </location>
</feature>
<reference evidence="3 4" key="1">
    <citation type="submission" date="2024-06" db="EMBL/GenBank/DDBJ databases">
        <title>A chromosome level genome sequence of Diviner's sage (Salvia divinorum).</title>
        <authorList>
            <person name="Ford S.A."/>
            <person name="Ro D.-K."/>
            <person name="Ness R.W."/>
            <person name="Phillips M.A."/>
        </authorList>
    </citation>
    <scope>NUCLEOTIDE SEQUENCE [LARGE SCALE GENOMIC DNA]</scope>
    <source>
        <strain evidence="3">SAF-2024a</strain>
        <tissue evidence="3">Leaf</tissue>
    </source>
</reference>
<dbReference type="InterPro" id="IPR015425">
    <property type="entry name" value="FH2_Formin"/>
</dbReference>
<evidence type="ECO:0000313" key="4">
    <source>
        <dbReference type="Proteomes" id="UP001567538"/>
    </source>
</evidence>
<dbReference type="PANTHER" id="PTHR23213:SF269">
    <property type="entry name" value="FORMIN-LIKE PROTEIN 5"/>
    <property type="match status" value="1"/>
</dbReference>
<comment type="caution">
    <text evidence="3">The sequence shown here is derived from an EMBL/GenBank/DDBJ whole genome shotgun (WGS) entry which is preliminary data.</text>
</comment>
<dbReference type="SUPFAM" id="SSF101447">
    <property type="entry name" value="Formin homology 2 domain (FH2 domain)"/>
    <property type="match status" value="1"/>
</dbReference>
<dbReference type="PANTHER" id="PTHR23213">
    <property type="entry name" value="FORMIN-RELATED"/>
    <property type="match status" value="1"/>
</dbReference>
<dbReference type="EMBL" id="JBEAFC010000010">
    <property type="protein sequence ID" value="KAL1537897.1"/>
    <property type="molecule type" value="Genomic_DNA"/>
</dbReference>
<dbReference type="PROSITE" id="PS51444">
    <property type="entry name" value="FH2"/>
    <property type="match status" value="1"/>
</dbReference>
<dbReference type="Pfam" id="PF02181">
    <property type="entry name" value="FH2"/>
    <property type="match status" value="2"/>
</dbReference>
<organism evidence="3 4">
    <name type="scientific">Salvia divinorum</name>
    <name type="common">Maria pastora</name>
    <name type="synonym">Diviner's sage</name>
    <dbReference type="NCBI Taxonomy" id="28513"/>
    <lineage>
        <taxon>Eukaryota</taxon>
        <taxon>Viridiplantae</taxon>
        <taxon>Streptophyta</taxon>
        <taxon>Embryophyta</taxon>
        <taxon>Tracheophyta</taxon>
        <taxon>Spermatophyta</taxon>
        <taxon>Magnoliopsida</taxon>
        <taxon>eudicotyledons</taxon>
        <taxon>Gunneridae</taxon>
        <taxon>Pentapetalae</taxon>
        <taxon>asterids</taxon>
        <taxon>lamiids</taxon>
        <taxon>Lamiales</taxon>
        <taxon>Lamiaceae</taxon>
        <taxon>Nepetoideae</taxon>
        <taxon>Mentheae</taxon>
        <taxon>Salviinae</taxon>
        <taxon>Salvia</taxon>
        <taxon>Salvia subgen. Calosphace</taxon>
    </lineage>
</organism>
<evidence type="ECO:0000259" key="2">
    <source>
        <dbReference type="PROSITE" id="PS51444"/>
    </source>
</evidence>
<protein>
    <submittedName>
        <fullName evidence="3">Formin-like protein 5</fullName>
    </submittedName>
</protein>